<dbReference type="GO" id="GO:0046872">
    <property type="term" value="F:metal ion binding"/>
    <property type="evidence" value="ECO:0007669"/>
    <property type="project" value="UniProtKB-UniRule"/>
</dbReference>
<dbReference type="SUPFAM" id="SSF55920">
    <property type="entry name" value="Creatinase/aminopeptidase"/>
    <property type="match status" value="1"/>
</dbReference>
<dbReference type="InterPro" id="IPR002467">
    <property type="entry name" value="Pept_M24A_MAP1"/>
</dbReference>
<comment type="subunit">
    <text evidence="6">Monomer.</text>
</comment>
<comment type="function">
    <text evidence="1 6">Removes the N-terminal methionine from nascent proteins. The N-terminal methionine is often cleaved when the second residue in the primary sequence is small and uncharged (Met-Ala-, Cys, Gly, Pro, Ser, Thr, or Val). Requires deformylation of the N(alpha)-formylated initiator methionine before it can be hydrolyzed.</text>
</comment>
<accession>A0A1M5WJD8</accession>
<comment type="catalytic activity">
    <reaction evidence="6 7">
        <text>Release of N-terminal amino acids, preferentially methionine, from peptides and arylamides.</text>
        <dbReference type="EC" id="3.4.11.18"/>
    </reaction>
</comment>
<evidence type="ECO:0000256" key="4">
    <source>
        <dbReference type="ARBA" id="ARBA00022723"/>
    </source>
</evidence>
<dbReference type="CDD" id="cd01086">
    <property type="entry name" value="MetAP1"/>
    <property type="match status" value="1"/>
</dbReference>
<feature type="domain" description="Peptidase M24" evidence="8">
    <location>
        <begin position="12"/>
        <end position="239"/>
    </location>
</feature>
<protein>
    <recommendedName>
        <fullName evidence="6 7">Methionine aminopeptidase</fullName>
        <shortName evidence="6">MAP</shortName>
        <shortName evidence="6">MetAP</shortName>
        <ecNumber evidence="6 7">3.4.11.18</ecNumber>
    </recommendedName>
    <alternativeName>
        <fullName evidence="6">Peptidase M</fullName>
    </alternativeName>
</protein>
<dbReference type="InterPro" id="IPR000994">
    <property type="entry name" value="Pept_M24"/>
</dbReference>
<dbReference type="Gene3D" id="3.90.230.10">
    <property type="entry name" value="Creatinase/methionine aminopeptidase superfamily"/>
    <property type="match status" value="1"/>
</dbReference>
<evidence type="ECO:0000256" key="2">
    <source>
        <dbReference type="ARBA" id="ARBA00022438"/>
    </source>
</evidence>
<dbReference type="GO" id="GO:0070006">
    <property type="term" value="F:metalloaminopeptidase activity"/>
    <property type="evidence" value="ECO:0007669"/>
    <property type="project" value="UniProtKB-UniRule"/>
</dbReference>
<keyword evidence="2 6" id="KW-0031">Aminopeptidase</keyword>
<feature type="binding site" evidence="6">
    <location>
        <position position="105"/>
    </location>
    <ligand>
        <name>a divalent metal cation</name>
        <dbReference type="ChEBI" id="CHEBI:60240"/>
        <label>1</label>
    </ligand>
</feature>
<dbReference type="PRINTS" id="PR00599">
    <property type="entry name" value="MAPEPTIDASE"/>
</dbReference>
<feature type="binding site" evidence="6">
    <location>
        <position position="168"/>
    </location>
    <ligand>
        <name>a divalent metal cation</name>
        <dbReference type="ChEBI" id="CHEBI:60240"/>
        <label>2</label>
        <note>catalytic</note>
    </ligand>
</feature>
<proteinExistence type="inferred from homology"/>
<comment type="similarity">
    <text evidence="6">Belongs to the peptidase M24A family. Methionine aminopeptidase type 1 subfamily.</text>
</comment>
<dbReference type="GO" id="GO:0005829">
    <property type="term" value="C:cytosol"/>
    <property type="evidence" value="ECO:0007669"/>
    <property type="project" value="TreeGrafter"/>
</dbReference>
<dbReference type="AlphaFoldDB" id="A0A1M5WJD8"/>
<feature type="binding site" evidence="6">
    <location>
        <position position="175"/>
    </location>
    <ligand>
        <name>substrate</name>
    </ligand>
</feature>
<feature type="binding site" evidence="6">
    <location>
        <position position="105"/>
    </location>
    <ligand>
        <name>a divalent metal cation</name>
        <dbReference type="ChEBI" id="CHEBI:60240"/>
        <label>2</label>
        <note>catalytic</note>
    </ligand>
</feature>
<keyword evidence="4 6" id="KW-0479">Metal-binding</keyword>
<feature type="binding site" evidence="6">
    <location>
        <position position="232"/>
    </location>
    <ligand>
        <name>a divalent metal cation</name>
        <dbReference type="ChEBI" id="CHEBI:60240"/>
        <label>1</label>
    </ligand>
</feature>
<keyword evidence="3 6" id="KW-0645">Protease</keyword>
<evidence type="ECO:0000256" key="3">
    <source>
        <dbReference type="ARBA" id="ARBA00022670"/>
    </source>
</evidence>
<evidence type="ECO:0000256" key="5">
    <source>
        <dbReference type="ARBA" id="ARBA00022801"/>
    </source>
</evidence>
<dbReference type="OrthoDB" id="9802055at2"/>
<organism evidence="9 10">
    <name type="scientific">Chryseolinea serpens</name>
    <dbReference type="NCBI Taxonomy" id="947013"/>
    <lineage>
        <taxon>Bacteria</taxon>
        <taxon>Pseudomonadati</taxon>
        <taxon>Bacteroidota</taxon>
        <taxon>Cytophagia</taxon>
        <taxon>Cytophagales</taxon>
        <taxon>Fulvivirgaceae</taxon>
        <taxon>Chryseolinea</taxon>
    </lineage>
</organism>
<dbReference type="EMBL" id="FQWQ01000005">
    <property type="protein sequence ID" value="SHH87646.1"/>
    <property type="molecule type" value="Genomic_DNA"/>
</dbReference>
<sequence>MINLKTAEELQIMKEGAQILGKAHGEIARKVKPGVKTKDLDKLAEEYIRDNGGIPSFKHYNGFPSSLCISVNDVVVHGFPGNYEVKETDIISIDCGVLYKGFHSDSAYTYPLEGVGPETLLLLNRTYESLYRGIAQAKAGNRIGDVSYAIQSYVESFGYGVVRELVGHGVGRKLHEDPEVPNYGKRGKGVKIIAGMVFAIEPMINRGTKNVVQDNDGWTVRTADHMPSAHFEHTVAVTESETVILTTHEYIEENYPYKWRSKSQ</sequence>
<feature type="binding site" evidence="6">
    <location>
        <position position="232"/>
    </location>
    <ligand>
        <name>a divalent metal cation</name>
        <dbReference type="ChEBI" id="CHEBI:60240"/>
        <label>2</label>
        <note>catalytic</note>
    </ligand>
</feature>
<dbReference type="EC" id="3.4.11.18" evidence="6 7"/>
<dbReference type="STRING" id="947013.SAMN04488109_5756"/>
<feature type="binding site" evidence="6">
    <location>
        <position position="94"/>
    </location>
    <ligand>
        <name>a divalent metal cation</name>
        <dbReference type="ChEBI" id="CHEBI:60240"/>
        <label>1</label>
    </ligand>
</feature>
<feature type="binding site" evidence="6">
    <location>
        <position position="77"/>
    </location>
    <ligand>
        <name>substrate</name>
    </ligand>
</feature>
<dbReference type="RefSeq" id="WP_073141605.1">
    <property type="nucleotide sequence ID" value="NZ_FQWQ01000005.1"/>
</dbReference>
<keyword evidence="10" id="KW-1185">Reference proteome</keyword>
<dbReference type="Proteomes" id="UP000184212">
    <property type="component" value="Unassembled WGS sequence"/>
</dbReference>
<dbReference type="InterPro" id="IPR001714">
    <property type="entry name" value="Pept_M24_MAP"/>
</dbReference>
<dbReference type="NCBIfam" id="TIGR00500">
    <property type="entry name" value="met_pdase_I"/>
    <property type="match status" value="1"/>
</dbReference>
<dbReference type="GO" id="GO:0006508">
    <property type="term" value="P:proteolysis"/>
    <property type="evidence" value="ECO:0007669"/>
    <property type="project" value="UniProtKB-KW"/>
</dbReference>
<evidence type="ECO:0000259" key="8">
    <source>
        <dbReference type="Pfam" id="PF00557"/>
    </source>
</evidence>
<dbReference type="PANTHER" id="PTHR43330:SF27">
    <property type="entry name" value="METHIONINE AMINOPEPTIDASE"/>
    <property type="match status" value="1"/>
</dbReference>
<evidence type="ECO:0000256" key="7">
    <source>
        <dbReference type="RuleBase" id="RU003653"/>
    </source>
</evidence>
<feature type="binding site" evidence="6">
    <location>
        <position position="201"/>
    </location>
    <ligand>
        <name>a divalent metal cation</name>
        <dbReference type="ChEBI" id="CHEBI:60240"/>
        <label>2</label>
        <note>catalytic</note>
    </ligand>
</feature>
<dbReference type="Pfam" id="PF00557">
    <property type="entry name" value="Peptidase_M24"/>
    <property type="match status" value="1"/>
</dbReference>
<evidence type="ECO:0000256" key="1">
    <source>
        <dbReference type="ARBA" id="ARBA00002521"/>
    </source>
</evidence>
<evidence type="ECO:0000256" key="6">
    <source>
        <dbReference type="HAMAP-Rule" id="MF_01974"/>
    </source>
</evidence>
<dbReference type="PANTHER" id="PTHR43330">
    <property type="entry name" value="METHIONINE AMINOPEPTIDASE"/>
    <property type="match status" value="1"/>
</dbReference>
<name>A0A1M5WJD8_9BACT</name>
<keyword evidence="5 6" id="KW-0378">Hydrolase</keyword>
<gene>
    <name evidence="6" type="primary">map</name>
    <name evidence="9" type="ORF">SAMN04488109_5756</name>
</gene>
<reference evidence="9 10" key="1">
    <citation type="submission" date="2016-11" db="EMBL/GenBank/DDBJ databases">
        <authorList>
            <person name="Jaros S."/>
            <person name="Januszkiewicz K."/>
            <person name="Wedrychowicz H."/>
        </authorList>
    </citation>
    <scope>NUCLEOTIDE SEQUENCE [LARGE SCALE GENOMIC DNA]</scope>
    <source>
        <strain evidence="9 10">DSM 24574</strain>
    </source>
</reference>
<comment type="cofactor">
    <cofactor evidence="6">
        <name>Co(2+)</name>
        <dbReference type="ChEBI" id="CHEBI:48828"/>
    </cofactor>
    <cofactor evidence="6">
        <name>Zn(2+)</name>
        <dbReference type="ChEBI" id="CHEBI:29105"/>
    </cofactor>
    <cofactor evidence="6">
        <name>Mn(2+)</name>
        <dbReference type="ChEBI" id="CHEBI:29035"/>
    </cofactor>
    <cofactor evidence="6">
        <name>Fe(2+)</name>
        <dbReference type="ChEBI" id="CHEBI:29033"/>
    </cofactor>
    <text evidence="6">Binds 2 divalent metal cations per subunit. Has a high-affinity and a low affinity metal-binding site. The true nature of the physiological cofactor is under debate. The enzyme is active with cobalt, zinc, manganese or divalent iron ions. Most likely, methionine aminopeptidases function as mononuclear Fe(2+)-metalloproteases under physiological conditions, and the catalytically relevant metal-binding site has been assigned to the histidine-containing high-affinity site.</text>
</comment>
<dbReference type="HAMAP" id="MF_01974">
    <property type="entry name" value="MetAP_1"/>
    <property type="match status" value="1"/>
</dbReference>
<dbReference type="InterPro" id="IPR036005">
    <property type="entry name" value="Creatinase/aminopeptidase-like"/>
</dbReference>
<dbReference type="GO" id="GO:0004239">
    <property type="term" value="F:initiator methionyl aminopeptidase activity"/>
    <property type="evidence" value="ECO:0007669"/>
    <property type="project" value="UniProtKB-UniRule"/>
</dbReference>
<evidence type="ECO:0000313" key="9">
    <source>
        <dbReference type="EMBL" id="SHH87646.1"/>
    </source>
</evidence>
<evidence type="ECO:0000313" key="10">
    <source>
        <dbReference type="Proteomes" id="UP000184212"/>
    </source>
</evidence>